<feature type="transmembrane region" description="Helical" evidence="6">
    <location>
        <begin position="20"/>
        <end position="43"/>
    </location>
</feature>
<protein>
    <recommendedName>
        <fullName evidence="6">TVP38/TMEM64 family membrane protein</fullName>
    </recommendedName>
</protein>
<proteinExistence type="inferred from homology"/>
<evidence type="ECO:0000313" key="9">
    <source>
        <dbReference type="Proteomes" id="UP000214746"/>
    </source>
</evidence>
<dbReference type="RefSeq" id="WP_089198320.1">
    <property type="nucleotide sequence ID" value="NZ_NHRJ02000001.1"/>
</dbReference>
<dbReference type="InterPro" id="IPR015414">
    <property type="entry name" value="TMEM64"/>
</dbReference>
<dbReference type="OrthoDB" id="9812980at2"/>
<keyword evidence="3 6" id="KW-0812">Transmembrane</keyword>
<gene>
    <name evidence="8" type="ORF">CBW46_001855</name>
</gene>
<evidence type="ECO:0000256" key="3">
    <source>
        <dbReference type="ARBA" id="ARBA00022692"/>
    </source>
</evidence>
<accession>A0A2W1NFU3</accession>
<evidence type="ECO:0000256" key="4">
    <source>
        <dbReference type="ARBA" id="ARBA00022989"/>
    </source>
</evidence>
<reference evidence="8" key="1">
    <citation type="submission" date="2018-06" db="EMBL/GenBank/DDBJ databases">
        <title>Paenibacillus xerothermodurans sp. nov. an extremely dry heat resistant spore forming bacterium isolated from the soil of Cape Canaveral, Florida.</title>
        <authorList>
            <person name="Seuylemezian A."/>
            <person name="Kaur N."/>
            <person name="Patil P."/>
            <person name="Patil P."/>
            <person name="Mayilraj S."/>
            <person name="Vaishampayan P."/>
        </authorList>
    </citation>
    <scope>NUCLEOTIDE SEQUENCE [LARGE SCALE GENOMIC DNA]</scope>
    <source>
        <strain evidence="8">ATCC 27380</strain>
    </source>
</reference>
<feature type="transmembrane region" description="Helical" evidence="6">
    <location>
        <begin position="50"/>
        <end position="74"/>
    </location>
</feature>
<evidence type="ECO:0000256" key="2">
    <source>
        <dbReference type="ARBA" id="ARBA00022475"/>
    </source>
</evidence>
<dbReference type="Proteomes" id="UP000214746">
    <property type="component" value="Unassembled WGS sequence"/>
</dbReference>
<evidence type="ECO:0000256" key="5">
    <source>
        <dbReference type="ARBA" id="ARBA00023136"/>
    </source>
</evidence>
<dbReference type="EMBL" id="NHRJ02000001">
    <property type="protein sequence ID" value="PZE22550.1"/>
    <property type="molecule type" value="Genomic_DNA"/>
</dbReference>
<organism evidence="8 9">
    <name type="scientific">Paenibacillus xerothermodurans</name>
    <dbReference type="NCBI Taxonomy" id="1977292"/>
    <lineage>
        <taxon>Bacteria</taxon>
        <taxon>Bacillati</taxon>
        <taxon>Bacillota</taxon>
        <taxon>Bacilli</taxon>
        <taxon>Bacillales</taxon>
        <taxon>Paenibacillaceae</taxon>
        <taxon>Paenibacillus</taxon>
    </lineage>
</organism>
<evidence type="ECO:0000256" key="1">
    <source>
        <dbReference type="ARBA" id="ARBA00004651"/>
    </source>
</evidence>
<keyword evidence="5 6" id="KW-0472">Membrane</keyword>
<comment type="similarity">
    <text evidence="6">Belongs to the TVP38/TMEM64 family.</text>
</comment>
<comment type="subcellular location">
    <subcellularLocation>
        <location evidence="1 6">Cell membrane</location>
        <topology evidence="1 6">Multi-pass membrane protein</topology>
    </subcellularLocation>
</comment>
<dbReference type="InterPro" id="IPR032816">
    <property type="entry name" value="VTT_dom"/>
</dbReference>
<keyword evidence="4 6" id="KW-1133">Transmembrane helix</keyword>
<keyword evidence="2 6" id="KW-1003">Cell membrane</keyword>
<evidence type="ECO:0000256" key="6">
    <source>
        <dbReference type="RuleBase" id="RU366058"/>
    </source>
</evidence>
<sequence length="192" mass="21888">MDNWNVHHLSEMFETWGLWGHAAGALLVYIQTLVPVLPFLVVAGANVLIFGFWLGFIVNYVMTVLGAVTAFWIARHYGGGWLHRKLAKYSYLNAFSSKLKRHGFFYMTLSRFIPMIPSFVINYGAALMKVKPRHFVLGTIAGNLPMIFLESLVGHDLLYFQHNKGRLMLLGAIFVILFLIGRAAKKKWLQTR</sequence>
<comment type="caution">
    <text evidence="8">The sequence shown here is derived from an EMBL/GenBank/DDBJ whole genome shotgun (WGS) entry which is preliminary data.</text>
</comment>
<evidence type="ECO:0000313" key="8">
    <source>
        <dbReference type="EMBL" id="PZE22550.1"/>
    </source>
</evidence>
<feature type="transmembrane region" description="Helical" evidence="6">
    <location>
        <begin position="104"/>
        <end position="123"/>
    </location>
</feature>
<feature type="domain" description="VTT" evidence="7">
    <location>
        <begin position="37"/>
        <end position="155"/>
    </location>
</feature>
<evidence type="ECO:0000259" key="7">
    <source>
        <dbReference type="Pfam" id="PF09335"/>
    </source>
</evidence>
<dbReference type="Pfam" id="PF09335">
    <property type="entry name" value="VTT_dom"/>
    <property type="match status" value="1"/>
</dbReference>
<dbReference type="GO" id="GO:0005886">
    <property type="term" value="C:plasma membrane"/>
    <property type="evidence" value="ECO:0007669"/>
    <property type="project" value="UniProtKB-SubCell"/>
</dbReference>
<keyword evidence="9" id="KW-1185">Reference proteome</keyword>
<feature type="transmembrane region" description="Helical" evidence="6">
    <location>
        <begin position="135"/>
        <end position="153"/>
    </location>
</feature>
<dbReference type="PANTHER" id="PTHR12677">
    <property type="entry name" value="GOLGI APPARATUS MEMBRANE PROTEIN TVP38-RELATED"/>
    <property type="match status" value="1"/>
</dbReference>
<dbReference type="AlphaFoldDB" id="A0A2W1NFU3"/>
<dbReference type="PANTHER" id="PTHR12677:SF55">
    <property type="entry name" value="UNDECAPRENYL PHOSPHATE TRANSPORTER SAOUHSC_00901-RELATED"/>
    <property type="match status" value="1"/>
</dbReference>
<name>A0A2W1NFU3_PAEXE</name>
<feature type="transmembrane region" description="Helical" evidence="6">
    <location>
        <begin position="165"/>
        <end position="184"/>
    </location>
</feature>